<evidence type="ECO:0008006" key="14">
    <source>
        <dbReference type="Google" id="ProtNLM"/>
    </source>
</evidence>
<feature type="transmembrane region" description="Helical" evidence="8">
    <location>
        <begin position="753"/>
        <end position="778"/>
    </location>
</feature>
<dbReference type="InterPro" id="IPR005018">
    <property type="entry name" value="DOMON_domain"/>
</dbReference>
<evidence type="ECO:0000259" key="11">
    <source>
        <dbReference type="PROSITE" id="PS50939"/>
    </source>
</evidence>
<evidence type="ECO:0000313" key="12">
    <source>
        <dbReference type="EMBL" id="KAF1764917.1"/>
    </source>
</evidence>
<comment type="caution">
    <text evidence="12">The sequence shown here is derived from an EMBL/GenBank/DDBJ whole genome shotgun (WGS) entry which is preliminary data.</text>
</comment>
<dbReference type="CTD" id="9803580"/>
<dbReference type="GeneID" id="9803580"/>
<dbReference type="InterPro" id="IPR006593">
    <property type="entry name" value="Cyt_b561/ferric_Rdtase_TM"/>
</dbReference>
<feature type="domain" description="DOMON" evidence="10">
    <location>
        <begin position="402"/>
        <end position="528"/>
    </location>
</feature>
<feature type="chain" id="PRO_5025578459" description="Cytochrome b561 domain-containing protein" evidence="9">
    <location>
        <begin position="18"/>
        <end position="1016"/>
    </location>
</feature>
<dbReference type="KEGG" id="crq:GCK72_004868"/>
<evidence type="ECO:0000256" key="1">
    <source>
        <dbReference type="ARBA" id="ARBA00004370"/>
    </source>
</evidence>
<feature type="transmembrane region" description="Helical" evidence="8">
    <location>
        <begin position="896"/>
        <end position="919"/>
    </location>
</feature>
<dbReference type="PANTHER" id="PTHR46902">
    <property type="entry name" value="DOMON DOMAIN-CONTAINING PROTEIN FRRS1L"/>
    <property type="match status" value="1"/>
</dbReference>
<feature type="signal peptide" evidence="9">
    <location>
        <begin position="1"/>
        <end position="17"/>
    </location>
</feature>
<keyword evidence="9" id="KW-0732">Signal</keyword>
<dbReference type="GO" id="GO:0016020">
    <property type="term" value="C:membrane"/>
    <property type="evidence" value="ECO:0007669"/>
    <property type="project" value="UniProtKB-SubCell"/>
</dbReference>
<keyword evidence="3 8" id="KW-0812">Transmembrane</keyword>
<dbReference type="InterPro" id="IPR042789">
    <property type="entry name" value="FRRS1L"/>
</dbReference>
<evidence type="ECO:0000256" key="6">
    <source>
        <dbReference type="ARBA" id="ARBA00023136"/>
    </source>
</evidence>
<keyword evidence="2" id="KW-0813">Transport</keyword>
<dbReference type="AlphaFoldDB" id="A0A6A5HCL2"/>
<feature type="domain" description="DOMON" evidence="10">
    <location>
        <begin position="589"/>
        <end position="715"/>
    </location>
</feature>
<evidence type="ECO:0000313" key="13">
    <source>
        <dbReference type="Proteomes" id="UP000483820"/>
    </source>
</evidence>
<reference evidence="12 13" key="1">
    <citation type="submission" date="2019-12" db="EMBL/GenBank/DDBJ databases">
        <title>Chromosome-level assembly of the Caenorhabditis remanei genome.</title>
        <authorList>
            <person name="Teterina A.A."/>
            <person name="Willis J.H."/>
            <person name="Phillips P.C."/>
        </authorList>
    </citation>
    <scope>NUCLEOTIDE SEQUENCE [LARGE SCALE GENOMIC DNA]</scope>
    <source>
        <strain evidence="12 13">PX506</strain>
        <tissue evidence="12">Whole organism</tissue>
    </source>
</reference>
<dbReference type="Proteomes" id="UP000483820">
    <property type="component" value="Chromosome II"/>
</dbReference>
<evidence type="ECO:0000256" key="4">
    <source>
        <dbReference type="ARBA" id="ARBA00022982"/>
    </source>
</evidence>
<dbReference type="Gene3D" id="1.20.120.1770">
    <property type="match status" value="1"/>
</dbReference>
<proteinExistence type="predicted"/>
<dbReference type="PROSITE" id="PS50939">
    <property type="entry name" value="CYTOCHROME_B561"/>
    <property type="match status" value="1"/>
</dbReference>
<dbReference type="EMBL" id="WUAV01000002">
    <property type="protein sequence ID" value="KAF1764917.1"/>
    <property type="molecule type" value="Genomic_DNA"/>
</dbReference>
<evidence type="ECO:0000256" key="2">
    <source>
        <dbReference type="ARBA" id="ARBA00022448"/>
    </source>
</evidence>
<dbReference type="RefSeq" id="XP_003091686.2">
    <property type="nucleotide sequence ID" value="XM_003091638.2"/>
</dbReference>
<gene>
    <name evidence="12" type="ORF">GCK72_004868</name>
</gene>
<feature type="domain" description="DOMON" evidence="10">
    <location>
        <begin position="221"/>
        <end position="351"/>
    </location>
</feature>
<dbReference type="GO" id="GO:1900449">
    <property type="term" value="P:regulation of glutamate receptor signaling pathway"/>
    <property type="evidence" value="ECO:0007669"/>
    <property type="project" value="InterPro"/>
</dbReference>
<feature type="transmembrane region" description="Helical" evidence="8">
    <location>
        <begin position="870"/>
        <end position="890"/>
    </location>
</feature>
<keyword evidence="6 8" id="KW-0472">Membrane</keyword>
<feature type="domain" description="Cytochrome b561" evidence="11">
    <location>
        <begin position="719"/>
        <end position="928"/>
    </location>
</feature>
<protein>
    <recommendedName>
        <fullName evidence="14">Cytochrome b561 domain-containing protein</fullName>
    </recommendedName>
</protein>
<accession>A0A6A5HCL2</accession>
<dbReference type="GO" id="GO:0099072">
    <property type="term" value="P:regulation of postsynaptic membrane neurotransmitter receptor levels"/>
    <property type="evidence" value="ECO:0007669"/>
    <property type="project" value="TreeGrafter"/>
</dbReference>
<keyword evidence="4" id="KW-0249">Electron transport</keyword>
<feature type="region of interest" description="Disordered" evidence="7">
    <location>
        <begin position="936"/>
        <end position="975"/>
    </location>
</feature>
<dbReference type="Pfam" id="PF03351">
    <property type="entry name" value="DOMON"/>
    <property type="match status" value="4"/>
</dbReference>
<feature type="transmembrane region" description="Helical" evidence="8">
    <location>
        <begin position="799"/>
        <end position="817"/>
    </location>
</feature>
<evidence type="ECO:0000256" key="8">
    <source>
        <dbReference type="SAM" id="Phobius"/>
    </source>
</evidence>
<comment type="subcellular location">
    <subcellularLocation>
        <location evidence="1">Membrane</location>
    </subcellularLocation>
</comment>
<evidence type="ECO:0000256" key="7">
    <source>
        <dbReference type="SAM" id="MobiDB-lite"/>
    </source>
</evidence>
<dbReference type="CDD" id="cd08760">
    <property type="entry name" value="Cyt_b561_FRRS1_like"/>
    <property type="match status" value="1"/>
</dbReference>
<organism evidence="12 13">
    <name type="scientific">Caenorhabditis remanei</name>
    <name type="common">Caenorhabditis vulgaris</name>
    <dbReference type="NCBI Taxonomy" id="31234"/>
    <lineage>
        <taxon>Eukaryota</taxon>
        <taxon>Metazoa</taxon>
        <taxon>Ecdysozoa</taxon>
        <taxon>Nematoda</taxon>
        <taxon>Chromadorea</taxon>
        <taxon>Rhabditida</taxon>
        <taxon>Rhabditina</taxon>
        <taxon>Rhabditomorpha</taxon>
        <taxon>Rhabditoidea</taxon>
        <taxon>Rhabditidae</taxon>
        <taxon>Peloderinae</taxon>
        <taxon>Caenorhabditis</taxon>
    </lineage>
</organism>
<sequence length="1016" mass="111036">MIYKFLLVFAIIRPTFSQFSPQFDASQCEISKGCHIPEPSQSNGMGVAWNLLDDETLELELFVNAEQENGRYVAVGFSDDEHMGNEPVIECSAIGTQPASMKFSFDKTSGKGNQRISGDHSAHFTDTTASFQNGVLYCRSKVKVSGSDSDPNVFKFDPSKDYYLLLANGKTTAKGLGYHKEMSSVSRKVRLAENSPGFDNSECGKTKGCTIPHNCPYMNGEAVGASYRVVDSTQIEFEIFGPANTTVNQNVYVALGFSDHEKMDQISVIECSQIGSEQSPTMKFSYNPGFYNARIAGEPAIRAKLIKQSIGRIADGQIYCKGVVNVGGDADNSQIFKWNQTQGYHLMFAAGFTNVTDLTQHTGSCPSGITYLDQVNGFDATTCGDKKGCFMPTDCVNVTDCSGIRSSWAVLPNNQLHVEITGNVDSTNQYVAMGFSTSGKMGNTSVIECSSFDNGEYSMTFSYNYVTEDYQNIRPITDVSGLFTNRRVQFVDGVLYCSADVKVAGMANDPTVFRYQPDTNYTIIMAKGVTRTNGTQKSLGYHRTVRSFTPYSQTLSAYAPPATPTPPTGKGSFDASECTHSKACYQPNANDAVSYRVISDSSIEFEFSSTQSSSTGVYLALGFSADGNMGPADVIECSSLGNQPLSMKFSSNSASTNSRIPGEEAIRATYITNTQISFVDGKIYCKGTVRSDGNANTQIFKYTPNQQYYLVVAKGQTSASGLSYHGNVNRFKSSQRLLTDMNAGNGTSSTTLLILHAIFMTIAWMTMVPTAVIFARVLRSSWPTVKPGGLLIWFHIHRGANLIGIALMIAGFVFILVHKDWKFTTAGWGGKHAIIGIIALCLAWLQPFISTLRCSPNDPRRPIFNYIHRGIGVIAMVLATTAICIAGYHFTPSRHVAQLILALIPISVIFALSLFFIIFNNVVDVDTKSFTKNNGNSARTENIPMRPTSQKDSETTWTITNSTSSPTTENSNQEVPAEKKKLWVNRFREFVVYGAVLIFVAVGTILAVFFGLAFTP</sequence>
<dbReference type="Pfam" id="PF03188">
    <property type="entry name" value="Cytochrom_B561"/>
    <property type="match status" value="1"/>
</dbReference>
<feature type="compositionally biased region" description="Low complexity" evidence="7">
    <location>
        <begin position="955"/>
        <end position="974"/>
    </location>
</feature>
<evidence type="ECO:0000256" key="9">
    <source>
        <dbReference type="SAM" id="SignalP"/>
    </source>
</evidence>
<feature type="transmembrane region" description="Helical" evidence="8">
    <location>
        <begin position="990"/>
        <end position="1014"/>
    </location>
</feature>
<feature type="transmembrane region" description="Helical" evidence="8">
    <location>
        <begin position="829"/>
        <end position="849"/>
    </location>
</feature>
<feature type="domain" description="DOMON" evidence="10">
    <location>
        <begin position="43"/>
        <end position="169"/>
    </location>
</feature>
<evidence type="ECO:0000256" key="5">
    <source>
        <dbReference type="ARBA" id="ARBA00022989"/>
    </source>
</evidence>
<dbReference type="SMART" id="SM00665">
    <property type="entry name" value="B561"/>
    <property type="match status" value="1"/>
</dbReference>
<dbReference type="PROSITE" id="PS50836">
    <property type="entry name" value="DOMON"/>
    <property type="match status" value="4"/>
</dbReference>
<evidence type="ECO:0000256" key="3">
    <source>
        <dbReference type="ARBA" id="ARBA00022692"/>
    </source>
</evidence>
<dbReference type="SMART" id="SM00664">
    <property type="entry name" value="DoH"/>
    <property type="match status" value="4"/>
</dbReference>
<dbReference type="PANTHER" id="PTHR46902:SF1">
    <property type="entry name" value="DOMON DOMAIN-CONTAINING PROTEIN FRRS1L"/>
    <property type="match status" value="1"/>
</dbReference>
<evidence type="ECO:0000259" key="10">
    <source>
        <dbReference type="PROSITE" id="PS50836"/>
    </source>
</evidence>
<name>A0A6A5HCL2_CAERE</name>
<keyword evidence="5 8" id="KW-1133">Transmembrane helix</keyword>